<evidence type="ECO:0000313" key="1">
    <source>
        <dbReference type="EMBL" id="OGD79894.1"/>
    </source>
</evidence>
<protein>
    <submittedName>
        <fullName evidence="1">Uncharacterized protein</fullName>
    </submittedName>
</protein>
<name>A0A1F5FK43_9BACT</name>
<sequence>MGSNDLEVDDDPAIERMDAELDRLQDLIDAAEDDDVDASAFEQQYHQTQVNYQHTIENTYFRQDEEE</sequence>
<organism evidence="1 2">
    <name type="scientific">Candidatus Collierbacteria bacterium RIFOXYB1_FULL_49_13</name>
    <dbReference type="NCBI Taxonomy" id="1817728"/>
    <lineage>
        <taxon>Bacteria</taxon>
        <taxon>Candidatus Collieribacteriota</taxon>
    </lineage>
</organism>
<dbReference type="AlphaFoldDB" id="A0A1F5FK43"/>
<evidence type="ECO:0000313" key="2">
    <source>
        <dbReference type="Proteomes" id="UP000176682"/>
    </source>
</evidence>
<reference evidence="1 2" key="1">
    <citation type="journal article" date="2016" name="Nat. Commun.">
        <title>Thousands of microbial genomes shed light on interconnected biogeochemical processes in an aquifer system.</title>
        <authorList>
            <person name="Anantharaman K."/>
            <person name="Brown C.T."/>
            <person name="Hug L.A."/>
            <person name="Sharon I."/>
            <person name="Castelle C.J."/>
            <person name="Probst A.J."/>
            <person name="Thomas B.C."/>
            <person name="Singh A."/>
            <person name="Wilkins M.J."/>
            <person name="Karaoz U."/>
            <person name="Brodie E.L."/>
            <person name="Williams K.H."/>
            <person name="Hubbard S.S."/>
            <person name="Banfield J.F."/>
        </authorList>
    </citation>
    <scope>NUCLEOTIDE SEQUENCE [LARGE SCALE GENOMIC DNA]</scope>
</reference>
<dbReference type="Proteomes" id="UP000176682">
    <property type="component" value="Unassembled WGS sequence"/>
</dbReference>
<dbReference type="EMBL" id="MFAM01000006">
    <property type="protein sequence ID" value="OGD79894.1"/>
    <property type="molecule type" value="Genomic_DNA"/>
</dbReference>
<accession>A0A1F5FK43</accession>
<gene>
    <name evidence="1" type="ORF">A2368_03230</name>
</gene>
<proteinExistence type="predicted"/>
<comment type="caution">
    <text evidence="1">The sequence shown here is derived from an EMBL/GenBank/DDBJ whole genome shotgun (WGS) entry which is preliminary data.</text>
</comment>